<dbReference type="PANTHER" id="PTHR43702">
    <property type="entry name" value="L-FUCOSE-PROTON SYMPORTER"/>
    <property type="match status" value="1"/>
</dbReference>
<dbReference type="Proteomes" id="UP000663852">
    <property type="component" value="Unassembled WGS sequence"/>
</dbReference>
<dbReference type="Pfam" id="PF07690">
    <property type="entry name" value="MFS_1"/>
    <property type="match status" value="1"/>
</dbReference>
<keyword evidence="3" id="KW-1133">Transmembrane helix</keyword>
<feature type="transmembrane region" description="Helical" evidence="3">
    <location>
        <begin position="21"/>
        <end position="42"/>
    </location>
</feature>
<reference evidence="4" key="1">
    <citation type="submission" date="2021-02" db="EMBL/GenBank/DDBJ databases">
        <authorList>
            <person name="Nowell W R."/>
        </authorList>
    </citation>
    <scope>NUCLEOTIDE SEQUENCE</scope>
</reference>
<keyword evidence="2" id="KW-1003">Cell membrane</keyword>
<proteinExistence type="predicted"/>
<sequence length="465" mass="50518">MAGGAIITTAHTGPYLTGRKLIFPLSLAISLFFLWGFSYGLLDVLNKHFQDVLKITKLESTGLQIAYFGGGYLCFSPIAAEVLKRRGYRVTIIMGLSLFALGAISFWPTAHFSNQENAKKALGGFIVCTFVIACGLASLETAANSYAAVIGDPKTASMRLQFCQAWNGVASFIGPLIASKFFFSGSDANGLTNVQYVYLAVAIVAVLVGILFFFAKMPEFPAEDMVQLTGGNETKIKPLWKQYNMIFAFVAQFCYVGAQVTVGSFFINYCVENASYTNSEASNLLSYALIIFTVGRFFGVALAHFLQADLVLLVYGIISVAFSLYISLGHGVSGVAILMALYFFQSLMYPSIFVMGTSNLGPHTRRGAGILVMGVSGGAVFPPIQGTIADKATTRISYLVPMFGYFIVALYASYHWISHGFKVKRDRQSPEVVAIIPPPSDMTEMEKVGKEDIETNSIKSPHLSI</sequence>
<dbReference type="InterPro" id="IPR050375">
    <property type="entry name" value="MFS_TsgA-like"/>
</dbReference>
<feature type="transmembrane region" description="Helical" evidence="3">
    <location>
        <begin position="284"/>
        <end position="303"/>
    </location>
</feature>
<feature type="transmembrane region" description="Helical" evidence="3">
    <location>
        <begin position="62"/>
        <end position="83"/>
    </location>
</feature>
<feature type="transmembrane region" description="Helical" evidence="3">
    <location>
        <begin position="245"/>
        <end position="269"/>
    </location>
</feature>
<dbReference type="AlphaFoldDB" id="A0A815WND3"/>
<organism evidence="4 5">
    <name type="scientific">Adineta ricciae</name>
    <name type="common">Rotifer</name>
    <dbReference type="NCBI Taxonomy" id="249248"/>
    <lineage>
        <taxon>Eukaryota</taxon>
        <taxon>Metazoa</taxon>
        <taxon>Spiralia</taxon>
        <taxon>Gnathifera</taxon>
        <taxon>Rotifera</taxon>
        <taxon>Eurotatoria</taxon>
        <taxon>Bdelloidea</taxon>
        <taxon>Adinetida</taxon>
        <taxon>Adinetidae</taxon>
        <taxon>Adineta</taxon>
    </lineage>
</organism>
<evidence type="ECO:0000313" key="4">
    <source>
        <dbReference type="EMBL" id="CAF1544096.1"/>
    </source>
</evidence>
<evidence type="ECO:0000256" key="3">
    <source>
        <dbReference type="SAM" id="Phobius"/>
    </source>
</evidence>
<feature type="transmembrane region" description="Helical" evidence="3">
    <location>
        <begin position="396"/>
        <end position="417"/>
    </location>
</feature>
<feature type="transmembrane region" description="Helical" evidence="3">
    <location>
        <begin position="367"/>
        <end position="384"/>
    </location>
</feature>
<feature type="transmembrane region" description="Helical" evidence="3">
    <location>
        <begin position="310"/>
        <end position="328"/>
    </location>
</feature>
<dbReference type="EMBL" id="CAJNOJ010001142">
    <property type="protein sequence ID" value="CAF1544096.1"/>
    <property type="molecule type" value="Genomic_DNA"/>
</dbReference>
<evidence type="ECO:0000313" key="5">
    <source>
        <dbReference type="Proteomes" id="UP000663852"/>
    </source>
</evidence>
<comment type="subcellular location">
    <subcellularLocation>
        <location evidence="1">Cell inner membrane</location>
        <topology evidence="1">Multi-pass membrane protein</topology>
    </subcellularLocation>
</comment>
<dbReference type="SUPFAM" id="SSF103473">
    <property type="entry name" value="MFS general substrate transporter"/>
    <property type="match status" value="1"/>
</dbReference>
<dbReference type="GO" id="GO:0005886">
    <property type="term" value="C:plasma membrane"/>
    <property type="evidence" value="ECO:0007669"/>
    <property type="project" value="UniProtKB-SubCell"/>
</dbReference>
<dbReference type="PANTHER" id="PTHR43702:SF3">
    <property type="entry name" value="PROTEIN TSGA"/>
    <property type="match status" value="1"/>
</dbReference>
<evidence type="ECO:0000256" key="1">
    <source>
        <dbReference type="ARBA" id="ARBA00004429"/>
    </source>
</evidence>
<name>A0A815WND3_ADIRI</name>
<comment type="caution">
    <text evidence="4">The sequence shown here is derived from an EMBL/GenBank/DDBJ whole genome shotgun (WGS) entry which is preliminary data.</text>
</comment>
<evidence type="ECO:0000256" key="2">
    <source>
        <dbReference type="ARBA" id="ARBA00022475"/>
    </source>
</evidence>
<dbReference type="OrthoDB" id="546893at2759"/>
<accession>A0A815WND3</accession>
<dbReference type="InterPro" id="IPR011701">
    <property type="entry name" value="MFS"/>
</dbReference>
<feature type="transmembrane region" description="Helical" evidence="3">
    <location>
        <begin position="122"/>
        <end position="143"/>
    </location>
</feature>
<keyword evidence="3" id="KW-0472">Membrane</keyword>
<feature type="transmembrane region" description="Helical" evidence="3">
    <location>
        <begin position="90"/>
        <end position="110"/>
    </location>
</feature>
<keyword evidence="3" id="KW-0812">Transmembrane</keyword>
<feature type="transmembrane region" description="Helical" evidence="3">
    <location>
        <begin position="334"/>
        <end position="355"/>
    </location>
</feature>
<dbReference type="GO" id="GO:0022857">
    <property type="term" value="F:transmembrane transporter activity"/>
    <property type="evidence" value="ECO:0007669"/>
    <property type="project" value="InterPro"/>
</dbReference>
<dbReference type="InterPro" id="IPR036259">
    <property type="entry name" value="MFS_trans_sf"/>
</dbReference>
<gene>
    <name evidence="4" type="ORF">EDS130_LOCUS45532</name>
</gene>
<protein>
    <submittedName>
        <fullName evidence="4">Uncharacterized protein</fullName>
    </submittedName>
</protein>
<dbReference type="Gene3D" id="1.20.1250.20">
    <property type="entry name" value="MFS general substrate transporter like domains"/>
    <property type="match status" value="2"/>
</dbReference>
<feature type="transmembrane region" description="Helical" evidence="3">
    <location>
        <begin position="195"/>
        <end position="215"/>
    </location>
</feature>
<feature type="transmembrane region" description="Helical" evidence="3">
    <location>
        <begin position="164"/>
        <end position="183"/>
    </location>
</feature>